<dbReference type="InterPro" id="IPR013783">
    <property type="entry name" value="Ig-like_fold"/>
</dbReference>
<protein>
    <submittedName>
        <fullName evidence="5">Uncharacterized protein</fullName>
    </submittedName>
</protein>
<keyword evidence="2" id="KW-0732">Signal</keyword>
<dbReference type="SMART" id="SM00060">
    <property type="entry name" value="FN3"/>
    <property type="match status" value="5"/>
</dbReference>
<dbReference type="InterPro" id="IPR003961">
    <property type="entry name" value="FN3_dom"/>
</dbReference>
<dbReference type="CDD" id="cd00063">
    <property type="entry name" value="FN3"/>
    <property type="match status" value="4"/>
</dbReference>
<dbReference type="PROSITE" id="PS50853">
    <property type="entry name" value="FN3"/>
    <property type="match status" value="2"/>
</dbReference>
<name>A0A3S2LT12_ORYJA</name>
<evidence type="ECO:0000313" key="6">
    <source>
        <dbReference type="Proteomes" id="UP000283210"/>
    </source>
</evidence>
<dbReference type="SUPFAM" id="SSF56436">
    <property type="entry name" value="C-type lectin-like"/>
    <property type="match status" value="1"/>
</dbReference>
<evidence type="ECO:0000313" key="5">
    <source>
        <dbReference type="EMBL" id="RVE60540.1"/>
    </source>
</evidence>
<organism evidence="5 6">
    <name type="scientific">Oryzias javanicus</name>
    <name type="common">Javanese ricefish</name>
    <name type="synonym">Aplocheilus javanicus</name>
    <dbReference type="NCBI Taxonomy" id="123683"/>
    <lineage>
        <taxon>Eukaryota</taxon>
        <taxon>Metazoa</taxon>
        <taxon>Chordata</taxon>
        <taxon>Craniata</taxon>
        <taxon>Vertebrata</taxon>
        <taxon>Euteleostomi</taxon>
        <taxon>Actinopterygii</taxon>
        <taxon>Neopterygii</taxon>
        <taxon>Teleostei</taxon>
        <taxon>Neoteleostei</taxon>
        <taxon>Acanthomorphata</taxon>
        <taxon>Ovalentaria</taxon>
        <taxon>Atherinomorphae</taxon>
        <taxon>Beloniformes</taxon>
        <taxon>Adrianichthyidae</taxon>
        <taxon>Oryziinae</taxon>
        <taxon>Oryzias</taxon>
    </lineage>
</organism>
<dbReference type="InterPro" id="IPR016186">
    <property type="entry name" value="C-type_lectin-like/link_sf"/>
</dbReference>
<dbReference type="PANTHER" id="PTHR46708:SF2">
    <property type="entry name" value="FIBRONECTIN TYPE-III DOMAIN-CONTAINING PROTEIN"/>
    <property type="match status" value="1"/>
</dbReference>
<dbReference type="Gene3D" id="2.60.40.10">
    <property type="entry name" value="Immunoglobulins"/>
    <property type="match status" value="4"/>
</dbReference>
<dbReference type="InterPro" id="IPR050991">
    <property type="entry name" value="ECM_Regulatory_Proteins"/>
</dbReference>
<proteinExistence type="predicted"/>
<reference evidence="5 6" key="2">
    <citation type="submission" date="2019-01" db="EMBL/GenBank/DDBJ databases">
        <title>A chromosome length genome reference of the Java medaka (oryzias javanicus).</title>
        <authorList>
            <person name="Herpin A."/>
            <person name="Takehana Y."/>
            <person name="Naruse K."/>
            <person name="Ansai S."/>
            <person name="Kawaguchi M."/>
        </authorList>
    </citation>
    <scope>NUCLEOTIDE SEQUENCE [LARGE SCALE GENOMIC DNA]</scope>
    <source>
        <strain evidence="5">RS831</strain>
        <tissue evidence="5">Whole body</tissue>
    </source>
</reference>
<keyword evidence="1" id="KW-0677">Repeat</keyword>
<sequence>MGMLSLDKVCIFVGLALIQTFTSSERQYFNHSNELFTWEEARNYCQVCYKDLVALTPDNVQLLIKMIDTDHWIGLRREFPKNLTTDYNSSIWTTTLPLMEPTCEQSPLETEILAQINENYIEDSCVVMTSFGPWVERRCLEMLPFICYEDRFYGQVNVTNETSEAATLTWLPGPGDISHHVVEVNGVILNENVTGLTLDLFNLTAGSFYDVKVFPVKCDRYLNPQNASFYTRPYRVNNLRVDEVTEKSVHLRWNMTDGSASFYIVKTNKLSRKVNTTDLEFEGLTPGNCYTFSVTSGVLDYSKKSEETYVEGCTKPAKVYDLTVTDITVSSLIVNWTDPEGNHTGFNVTVDNTTYTTSYNLSETGLTLKNLKSGTKIQISVRALSYSLMGDITTITTYTAPENVTDVIFTPQDNFINVKWKYDGGSNVRYIIETWKDEKISENRTATKSVQIVGLDSSTKYNIVIYAVSGDDKQNILGPKHNESIYTLPKRPTNVRAEQKTTNSITLKWDAPDNITKATYRIEVASIWNNSTVEVNDTNCMEFTNLTSGTKYSFEVFTIAGNNESSAESCNASTVPDKMDISLSALCSSAESLACDEYNEASLIDKLDDFLSKIKNKVFLEFPNKHLKT</sequence>
<evidence type="ECO:0000259" key="3">
    <source>
        <dbReference type="PROSITE" id="PS50041"/>
    </source>
</evidence>
<dbReference type="OrthoDB" id="10253954at2759"/>
<dbReference type="PANTHER" id="PTHR46708">
    <property type="entry name" value="TENASCIN"/>
    <property type="match status" value="1"/>
</dbReference>
<feature type="chain" id="PRO_5018672746" evidence="2">
    <location>
        <begin position="27"/>
        <end position="629"/>
    </location>
</feature>
<feature type="domain" description="Fibronectin type-III" evidence="4">
    <location>
        <begin position="318"/>
        <end position="403"/>
    </location>
</feature>
<dbReference type="Pfam" id="PF00041">
    <property type="entry name" value="fn3"/>
    <property type="match status" value="4"/>
</dbReference>
<dbReference type="InterPro" id="IPR016187">
    <property type="entry name" value="CTDL_fold"/>
</dbReference>
<keyword evidence="6" id="KW-1185">Reference proteome</keyword>
<dbReference type="PROSITE" id="PS50041">
    <property type="entry name" value="C_TYPE_LECTIN_2"/>
    <property type="match status" value="1"/>
</dbReference>
<feature type="domain" description="Fibronectin type-III" evidence="4">
    <location>
        <begin position="491"/>
        <end position="577"/>
    </location>
</feature>
<feature type="domain" description="C-type lectin" evidence="3">
    <location>
        <begin position="23"/>
        <end position="148"/>
    </location>
</feature>
<dbReference type="InterPro" id="IPR001304">
    <property type="entry name" value="C-type_lectin-like"/>
</dbReference>
<evidence type="ECO:0000256" key="1">
    <source>
        <dbReference type="ARBA" id="ARBA00022737"/>
    </source>
</evidence>
<dbReference type="AlphaFoldDB" id="A0A3S2LT12"/>
<accession>A0A3S2LT12</accession>
<reference evidence="5 6" key="1">
    <citation type="submission" date="2018-11" db="EMBL/GenBank/DDBJ databases">
        <authorList>
            <person name="Lopez-Roques C."/>
            <person name="Donnadieu C."/>
            <person name="Bouchez O."/>
            <person name="Klopp C."/>
            <person name="Cabau C."/>
            <person name="Zahm M."/>
        </authorList>
    </citation>
    <scope>NUCLEOTIDE SEQUENCE [LARGE SCALE GENOMIC DNA]</scope>
    <source>
        <strain evidence="5">RS831</strain>
        <tissue evidence="5">Whole body</tissue>
    </source>
</reference>
<gene>
    <name evidence="5" type="ORF">OJAV_G00181870</name>
</gene>
<dbReference type="SUPFAM" id="SSF49265">
    <property type="entry name" value="Fibronectin type III"/>
    <property type="match status" value="3"/>
</dbReference>
<evidence type="ECO:0000256" key="2">
    <source>
        <dbReference type="SAM" id="SignalP"/>
    </source>
</evidence>
<dbReference type="InterPro" id="IPR036116">
    <property type="entry name" value="FN3_sf"/>
</dbReference>
<feature type="signal peptide" evidence="2">
    <location>
        <begin position="1"/>
        <end position="26"/>
    </location>
</feature>
<dbReference type="Pfam" id="PF00059">
    <property type="entry name" value="Lectin_C"/>
    <property type="match status" value="1"/>
</dbReference>
<dbReference type="Gene3D" id="3.10.100.10">
    <property type="entry name" value="Mannose-Binding Protein A, subunit A"/>
    <property type="match status" value="1"/>
</dbReference>
<dbReference type="EMBL" id="CM012454">
    <property type="protein sequence ID" value="RVE60540.1"/>
    <property type="molecule type" value="Genomic_DNA"/>
</dbReference>
<dbReference type="Proteomes" id="UP000283210">
    <property type="component" value="Chromosome 18"/>
</dbReference>
<evidence type="ECO:0000259" key="4">
    <source>
        <dbReference type="PROSITE" id="PS50853"/>
    </source>
</evidence>